<dbReference type="PANTHER" id="PTHR33744">
    <property type="entry name" value="CARBOHYDRATE DIACID REGULATOR"/>
    <property type="match status" value="1"/>
</dbReference>
<keyword evidence="5" id="KW-1185">Reference proteome</keyword>
<evidence type="ECO:0000256" key="1">
    <source>
        <dbReference type="ARBA" id="ARBA00006754"/>
    </source>
</evidence>
<evidence type="ECO:0008006" key="6">
    <source>
        <dbReference type="Google" id="ProtNLM"/>
    </source>
</evidence>
<dbReference type="Proteomes" id="UP000609879">
    <property type="component" value="Unassembled WGS sequence"/>
</dbReference>
<organism evidence="4 5">
    <name type="scientific">Paractinoplanes deccanensis</name>
    <dbReference type="NCBI Taxonomy" id="113561"/>
    <lineage>
        <taxon>Bacteria</taxon>
        <taxon>Bacillati</taxon>
        <taxon>Actinomycetota</taxon>
        <taxon>Actinomycetes</taxon>
        <taxon>Micromonosporales</taxon>
        <taxon>Micromonosporaceae</taxon>
        <taxon>Paractinoplanes</taxon>
    </lineage>
</organism>
<protein>
    <recommendedName>
        <fullName evidence="6">CdaR family transcriptional regulator</fullName>
    </recommendedName>
</protein>
<name>A0ABQ3YB87_9ACTN</name>
<accession>A0ABQ3YB87</accession>
<reference evidence="4 5" key="1">
    <citation type="submission" date="2021-01" db="EMBL/GenBank/DDBJ databases">
        <title>Whole genome shotgun sequence of Actinoplanes deccanensis NBRC 13994.</title>
        <authorList>
            <person name="Komaki H."/>
            <person name="Tamura T."/>
        </authorList>
    </citation>
    <scope>NUCLEOTIDE SEQUENCE [LARGE SCALE GENOMIC DNA]</scope>
    <source>
        <strain evidence="4 5">NBRC 13994</strain>
    </source>
</reference>
<evidence type="ECO:0000259" key="2">
    <source>
        <dbReference type="Pfam" id="PF13556"/>
    </source>
</evidence>
<dbReference type="InterPro" id="IPR041522">
    <property type="entry name" value="CdaR_GGDEF"/>
</dbReference>
<proteinExistence type="inferred from homology"/>
<evidence type="ECO:0000259" key="3">
    <source>
        <dbReference type="Pfam" id="PF17853"/>
    </source>
</evidence>
<dbReference type="Pfam" id="PF13556">
    <property type="entry name" value="HTH_30"/>
    <property type="match status" value="1"/>
</dbReference>
<sequence>MLLLFDELLALVGSEDPSAVRIAQLVGRHFGGECRLLDAQFRLLAGPVPDDPRAFRRRVEQPCGTTAVVPLGAGLLVLETPVALSPDERADLDRAARLAALGLRRFDELTRAQEQVRGELLDELLTARGPLSPGVCALAGLRGFDVDVAYVVVGVRTAEPSMADVRAVTDAASLFGGLGGRHGDALVAVLPGTSPVDAGQRVAQRLRARGRGAAAICVSEPVLPRGGGVSAAAGDVLHGAELLVGLGVSGRVVTANDLVVYRKLFDPQGAEELRSFALGTLEPLLRHDREHRGDLVRTVQVLMANNGNATRAARELYIHPNTMGKRLDRIGRLLGEDWQCGPFNLHLRLAVHLLSLGADMEAAA</sequence>
<dbReference type="InterPro" id="IPR051448">
    <property type="entry name" value="CdaR-like_regulators"/>
</dbReference>
<dbReference type="Pfam" id="PF17853">
    <property type="entry name" value="GGDEF_2"/>
    <property type="match status" value="1"/>
</dbReference>
<evidence type="ECO:0000313" key="4">
    <source>
        <dbReference type="EMBL" id="GID77248.1"/>
    </source>
</evidence>
<gene>
    <name evidence="4" type="ORF">Ade02nite_58890</name>
</gene>
<dbReference type="InterPro" id="IPR025736">
    <property type="entry name" value="PucR_C-HTH_dom"/>
</dbReference>
<comment type="caution">
    <text evidence="4">The sequence shown here is derived from an EMBL/GenBank/DDBJ whole genome shotgun (WGS) entry which is preliminary data.</text>
</comment>
<dbReference type="EMBL" id="BOMI01000116">
    <property type="protein sequence ID" value="GID77248.1"/>
    <property type="molecule type" value="Genomic_DNA"/>
</dbReference>
<comment type="similarity">
    <text evidence="1">Belongs to the CdaR family.</text>
</comment>
<feature type="domain" description="PucR C-terminal helix-turn-helix" evidence="2">
    <location>
        <begin position="295"/>
        <end position="352"/>
    </location>
</feature>
<dbReference type="Gene3D" id="1.10.10.2840">
    <property type="entry name" value="PucR C-terminal helix-turn-helix domain"/>
    <property type="match status" value="1"/>
</dbReference>
<feature type="domain" description="CdaR GGDEF-like" evidence="3">
    <location>
        <begin position="137"/>
        <end position="222"/>
    </location>
</feature>
<dbReference type="PANTHER" id="PTHR33744:SF1">
    <property type="entry name" value="DNA-BINDING TRANSCRIPTIONAL ACTIVATOR ADER"/>
    <property type="match status" value="1"/>
</dbReference>
<evidence type="ECO:0000313" key="5">
    <source>
        <dbReference type="Proteomes" id="UP000609879"/>
    </source>
</evidence>
<dbReference type="InterPro" id="IPR042070">
    <property type="entry name" value="PucR_C-HTH_sf"/>
</dbReference>